<keyword evidence="1" id="KW-0285">Flavoprotein</keyword>
<dbReference type="EMBL" id="JPVN01000006">
    <property type="protein sequence ID" value="KGR79418.1"/>
    <property type="molecule type" value="Genomic_DNA"/>
</dbReference>
<evidence type="ECO:0000313" key="6">
    <source>
        <dbReference type="Proteomes" id="UP000030416"/>
    </source>
</evidence>
<keyword evidence="3" id="KW-0560">Oxidoreductase</keyword>
<name>A0A0A3I9F7_9BACL</name>
<feature type="domain" description="NADPH-dependent FMN reductase-like" evidence="4">
    <location>
        <begin position="1"/>
        <end position="143"/>
    </location>
</feature>
<organism evidence="5 6">
    <name type="scientific">Ureibacillus manganicus DSM 26584</name>
    <dbReference type="NCBI Taxonomy" id="1384049"/>
    <lineage>
        <taxon>Bacteria</taxon>
        <taxon>Bacillati</taxon>
        <taxon>Bacillota</taxon>
        <taxon>Bacilli</taxon>
        <taxon>Bacillales</taxon>
        <taxon>Caryophanaceae</taxon>
        <taxon>Ureibacillus</taxon>
    </lineage>
</organism>
<evidence type="ECO:0000256" key="1">
    <source>
        <dbReference type="ARBA" id="ARBA00022630"/>
    </source>
</evidence>
<evidence type="ECO:0000313" key="5">
    <source>
        <dbReference type="EMBL" id="KGR79418.1"/>
    </source>
</evidence>
<dbReference type="GO" id="GO:0016491">
    <property type="term" value="F:oxidoreductase activity"/>
    <property type="evidence" value="ECO:0007669"/>
    <property type="project" value="UniProtKB-KW"/>
</dbReference>
<dbReference type="RefSeq" id="WP_036184450.1">
    <property type="nucleotide sequence ID" value="NZ_AVDA01000006.1"/>
</dbReference>
<evidence type="ECO:0000256" key="2">
    <source>
        <dbReference type="ARBA" id="ARBA00022643"/>
    </source>
</evidence>
<keyword evidence="2" id="KW-0288">FMN</keyword>
<gene>
    <name evidence="5" type="ORF">CD29_06915</name>
</gene>
<dbReference type="PANTHER" id="PTHR43408:SF2">
    <property type="entry name" value="FMN REDUCTASE (NADPH)"/>
    <property type="match status" value="1"/>
</dbReference>
<comment type="caution">
    <text evidence="5">The sequence shown here is derived from an EMBL/GenBank/DDBJ whole genome shotgun (WGS) entry which is preliminary data.</text>
</comment>
<keyword evidence="6" id="KW-1185">Reference proteome</keyword>
<dbReference type="InterPro" id="IPR029039">
    <property type="entry name" value="Flavoprotein-like_sf"/>
</dbReference>
<dbReference type="Gene3D" id="3.40.50.360">
    <property type="match status" value="1"/>
</dbReference>
<dbReference type="eggNOG" id="COG0431">
    <property type="taxonomic scope" value="Bacteria"/>
</dbReference>
<dbReference type="InterPro" id="IPR005025">
    <property type="entry name" value="FMN_Rdtase-like_dom"/>
</dbReference>
<evidence type="ECO:0000259" key="4">
    <source>
        <dbReference type="Pfam" id="PF03358"/>
    </source>
</evidence>
<protein>
    <submittedName>
        <fullName evidence="5">NADH-dependent FMN reductase</fullName>
    </submittedName>
</protein>
<dbReference type="PANTHER" id="PTHR43408">
    <property type="entry name" value="FMN REDUCTASE (NADPH)"/>
    <property type="match status" value="1"/>
</dbReference>
<sequence length="182" mass="20165">MKLVGISGALAGYKTYTVIHKVLQAAKSFDSDIEIELIDLKDYDVEFVKGTPLSYYNADTVKVVDTILAADCIVIGTPIYQASITGALKNLLDHLPVEALLNKVTGLIATGGTDKHYLVLDYHLKPILSFLKGVVPDNSVYVLNDHFDEENEIHDANINRRIKKLGEDIIQLQKLVNEKSKI</sequence>
<proteinExistence type="predicted"/>
<dbReference type="SUPFAM" id="SSF52218">
    <property type="entry name" value="Flavoproteins"/>
    <property type="match status" value="1"/>
</dbReference>
<accession>A0A0A3I9F7</accession>
<dbReference type="Proteomes" id="UP000030416">
    <property type="component" value="Unassembled WGS sequence"/>
</dbReference>
<dbReference type="AlphaFoldDB" id="A0A0A3I9F7"/>
<reference evidence="5 6" key="1">
    <citation type="submission" date="2014-02" db="EMBL/GenBank/DDBJ databases">
        <title>Draft genome sequence of Lysinibacillus manganicus DSM 26584T.</title>
        <authorList>
            <person name="Zhang F."/>
            <person name="Wang G."/>
            <person name="Zhang L."/>
        </authorList>
    </citation>
    <scope>NUCLEOTIDE SEQUENCE [LARGE SCALE GENOMIC DNA]</scope>
    <source>
        <strain evidence="5 6">DSM 26584</strain>
    </source>
</reference>
<evidence type="ECO:0000256" key="3">
    <source>
        <dbReference type="ARBA" id="ARBA00023002"/>
    </source>
</evidence>
<dbReference type="InterPro" id="IPR051814">
    <property type="entry name" value="NAD(P)H-dep_FMN_reductase"/>
</dbReference>
<dbReference type="STRING" id="1384049.CD29_06915"/>
<dbReference type="Pfam" id="PF03358">
    <property type="entry name" value="FMN_red"/>
    <property type="match status" value="1"/>
</dbReference>
<dbReference type="OrthoDB" id="1643408at2"/>